<keyword evidence="5" id="KW-0472">Membrane</keyword>
<organism evidence="7 8">
    <name type="scientific">Candida tropicalis (strain ATCC MYA-3404 / T1)</name>
    <name type="common">Yeast</name>
    <dbReference type="NCBI Taxonomy" id="294747"/>
    <lineage>
        <taxon>Eukaryota</taxon>
        <taxon>Fungi</taxon>
        <taxon>Dikarya</taxon>
        <taxon>Ascomycota</taxon>
        <taxon>Saccharomycotina</taxon>
        <taxon>Pichiomycetes</taxon>
        <taxon>Debaryomycetaceae</taxon>
        <taxon>Candida/Lodderomyces clade</taxon>
        <taxon>Candida</taxon>
    </lineage>
</organism>
<dbReference type="PROSITE" id="PS51450">
    <property type="entry name" value="LRR"/>
    <property type="match status" value="3"/>
</dbReference>
<evidence type="ECO:0000256" key="5">
    <source>
        <dbReference type="ARBA" id="ARBA00023136"/>
    </source>
</evidence>
<dbReference type="HOGENOM" id="CLU_021918_1_0_1"/>
<evidence type="ECO:0000313" key="8">
    <source>
        <dbReference type="Proteomes" id="UP000002037"/>
    </source>
</evidence>
<dbReference type="InterPro" id="IPR046956">
    <property type="entry name" value="RLP23-like"/>
</dbReference>
<dbReference type="Gene3D" id="3.80.10.10">
    <property type="entry name" value="Ribonuclease Inhibitor"/>
    <property type="match status" value="3"/>
</dbReference>
<keyword evidence="6" id="KW-0325">Glycoprotein</keyword>
<evidence type="ECO:0000256" key="4">
    <source>
        <dbReference type="ARBA" id="ARBA00022989"/>
    </source>
</evidence>
<keyword evidence="4" id="KW-1133">Transmembrane helix</keyword>
<dbReference type="SUPFAM" id="SSF52058">
    <property type="entry name" value="L domain-like"/>
    <property type="match status" value="2"/>
</dbReference>
<evidence type="ECO:0000313" key="7">
    <source>
        <dbReference type="EMBL" id="EER33391.1"/>
    </source>
</evidence>
<evidence type="ECO:0000256" key="1">
    <source>
        <dbReference type="ARBA" id="ARBA00004370"/>
    </source>
</evidence>
<dbReference type="PANTHER" id="PTHR48063:SF112">
    <property type="entry name" value="RECEPTOR LIKE PROTEIN 30-LIKE"/>
    <property type="match status" value="1"/>
</dbReference>
<keyword evidence="3" id="KW-0732">Signal</keyword>
<dbReference type="EMBL" id="GG692397">
    <property type="protein sequence ID" value="EER33391.1"/>
    <property type="molecule type" value="Genomic_DNA"/>
</dbReference>
<evidence type="ECO:0000256" key="3">
    <source>
        <dbReference type="ARBA" id="ARBA00022729"/>
    </source>
</evidence>
<reference evidence="7 8" key="1">
    <citation type="journal article" date="2009" name="Nature">
        <title>Evolution of pathogenicity and sexual reproduction in eight Candida genomes.</title>
        <authorList>
            <person name="Butler G."/>
            <person name="Rasmussen M.D."/>
            <person name="Lin M.F."/>
            <person name="Santos M.A."/>
            <person name="Sakthikumar S."/>
            <person name="Munro C.A."/>
            <person name="Rheinbay E."/>
            <person name="Grabherr M."/>
            <person name="Forche A."/>
            <person name="Reedy J.L."/>
            <person name="Agrafioti I."/>
            <person name="Arnaud M.B."/>
            <person name="Bates S."/>
            <person name="Brown A.J."/>
            <person name="Brunke S."/>
            <person name="Costanzo M.C."/>
            <person name="Fitzpatrick D.A."/>
            <person name="de Groot P.W."/>
            <person name="Harris D."/>
            <person name="Hoyer L.L."/>
            <person name="Hube B."/>
            <person name="Klis F.M."/>
            <person name="Kodira C."/>
            <person name="Lennard N."/>
            <person name="Logue M.E."/>
            <person name="Martin R."/>
            <person name="Neiman A.M."/>
            <person name="Nikolaou E."/>
            <person name="Quail M.A."/>
            <person name="Quinn J."/>
            <person name="Santos M.C."/>
            <person name="Schmitzberger F.F."/>
            <person name="Sherlock G."/>
            <person name="Shah P."/>
            <person name="Silverstein K.A."/>
            <person name="Skrzypek M.S."/>
            <person name="Soll D."/>
            <person name="Staggs R."/>
            <person name="Stansfield I."/>
            <person name="Stumpf M.P."/>
            <person name="Sudbery P.E."/>
            <person name="Srikantha T."/>
            <person name="Zeng Q."/>
            <person name="Berman J."/>
            <person name="Berriman M."/>
            <person name="Heitman J."/>
            <person name="Gow N.A."/>
            <person name="Lorenz M.C."/>
            <person name="Birren B.W."/>
            <person name="Kellis M."/>
            <person name="Cuomo C.A."/>
        </authorList>
    </citation>
    <scope>NUCLEOTIDE SEQUENCE [LARGE SCALE GENOMIC DNA]</scope>
    <source>
        <strain evidence="8">ATCC MYA-3404 / T1</strain>
    </source>
</reference>
<dbReference type="InterPro" id="IPR001611">
    <property type="entry name" value="Leu-rich_rpt"/>
</dbReference>
<gene>
    <name evidence="7" type="ORF">CTRG_02209</name>
</gene>
<dbReference type="VEuPathDB" id="FungiDB:CTRG_02209"/>
<name>C5M9P7_CANTT</name>
<dbReference type="OrthoDB" id="4025961at2759"/>
<dbReference type="eggNOG" id="ENOG502QSJU">
    <property type="taxonomic scope" value="Eukaryota"/>
</dbReference>
<sequence>MTEFQDLPYELVETIASYLDNYTLSKLQDYPKIGDIVLRTLYSTVTIEDSDYSSIALDPLYEIHKSSINSPSAYLDLLKSKPSIIVKNLIIRNPFDVFELIDKCPECLKGVKIQLIFDQLKMYKSNTAQFLKKYKNNPFSFDSIEVGFPIFTDDPLPWFEVSQNVTSLHAFNDRLERNISETFPSLTSLRLDRIIKPQDLRFLPQQLINFHCNLEPIEMHTTELELPDTLQTLFLNLSVEDENAEKKYVLDISETYNLKTLELYSHYCLSRVVFNLPGSIINIQVEQVNMMFVKNLASMCPKLTTLQFKGRLTRKPHYYDPLWSFPKSLRHLILPSTYLRNSWLVKKQTFPSELTELGIRGERNSYEIFWIDFETTKFDKLSILHISEVPSLNIIGSIPQTITKLTLNKVPTNILQYLKDLVNLSELHISGEQYTNEFIYTLPDSLTELTMLFCSLLRVIIWNPLKLVRVKLCGNNFKILGYNVMLPNGIETLYLSHNKISEISPGFKFPKRLQFLDLSYNKLTEVVQFPDNLKQLVLDKNLLGKSNSISTIPTQLEFLSLGCNQISPTWIDKSCLTDCIKLKYLNLNENPLGFLDLKNFPRSLEELALSRCQISSIDGSFAKFENLRELDLSYNKFDDFISNLHEYQGKLFSDAILIVDVKGNQLAAKDAKVLFDELTIKPNFQRLYIEENILSESMDTSLLKPRKIRKLNR</sequence>
<dbReference type="GeneID" id="8296911"/>
<protein>
    <submittedName>
        <fullName evidence="7">Uncharacterized protein</fullName>
    </submittedName>
</protein>
<comment type="subcellular location">
    <subcellularLocation>
        <location evidence="1">Membrane</location>
    </subcellularLocation>
</comment>
<keyword evidence="2" id="KW-0812">Transmembrane</keyword>
<dbReference type="PANTHER" id="PTHR48063">
    <property type="entry name" value="LRR RECEPTOR-LIKE KINASE"/>
    <property type="match status" value="1"/>
</dbReference>
<dbReference type="Pfam" id="PF13855">
    <property type="entry name" value="LRR_8"/>
    <property type="match status" value="1"/>
</dbReference>
<evidence type="ECO:0000256" key="6">
    <source>
        <dbReference type="ARBA" id="ARBA00023180"/>
    </source>
</evidence>
<dbReference type="Pfam" id="PF00560">
    <property type="entry name" value="LRR_1"/>
    <property type="match status" value="2"/>
</dbReference>
<dbReference type="RefSeq" id="XP_002547912.1">
    <property type="nucleotide sequence ID" value="XM_002547866.1"/>
</dbReference>
<dbReference type="KEGG" id="ctp:CTRG_02209"/>
<dbReference type="InterPro" id="IPR032675">
    <property type="entry name" value="LRR_dom_sf"/>
</dbReference>
<keyword evidence="8" id="KW-1185">Reference proteome</keyword>
<dbReference type="Proteomes" id="UP000002037">
    <property type="component" value="Unassembled WGS sequence"/>
</dbReference>
<proteinExistence type="predicted"/>
<dbReference type="GO" id="GO:0016020">
    <property type="term" value="C:membrane"/>
    <property type="evidence" value="ECO:0007669"/>
    <property type="project" value="UniProtKB-SubCell"/>
</dbReference>
<dbReference type="AlphaFoldDB" id="C5M9P7"/>
<evidence type="ECO:0000256" key="2">
    <source>
        <dbReference type="ARBA" id="ARBA00022692"/>
    </source>
</evidence>
<accession>C5M9P7</accession>